<dbReference type="SMR" id="A0A1H6ELY1"/>
<evidence type="ECO:0000313" key="5">
    <source>
        <dbReference type="Proteomes" id="UP000236729"/>
    </source>
</evidence>
<dbReference type="RefSeq" id="WP_093358790.1">
    <property type="nucleotide sequence ID" value="NZ_FNVB01000016.1"/>
</dbReference>
<dbReference type="Proteomes" id="UP000199690">
    <property type="component" value="Unassembled WGS sequence"/>
</dbReference>
<dbReference type="GO" id="GO:0050660">
    <property type="term" value="F:flavin adenine dinucleotide binding"/>
    <property type="evidence" value="ECO:0007669"/>
    <property type="project" value="TreeGrafter"/>
</dbReference>
<dbReference type="PANTHER" id="PTHR43539:SF78">
    <property type="entry name" value="FLAVIN-CONTAINING MONOOXYGENASE"/>
    <property type="match status" value="1"/>
</dbReference>
<evidence type="ECO:0000256" key="1">
    <source>
        <dbReference type="ARBA" id="ARBA00023002"/>
    </source>
</evidence>
<evidence type="ECO:0000313" key="3">
    <source>
        <dbReference type="EMBL" id="SFF24866.1"/>
    </source>
</evidence>
<dbReference type="InterPro" id="IPR036188">
    <property type="entry name" value="FAD/NAD-bd_sf"/>
</dbReference>
<reference evidence="4 5" key="2">
    <citation type="submission" date="2016-10" db="EMBL/GenBank/DDBJ databases">
        <authorList>
            <person name="Varghese N."/>
            <person name="Submissions S."/>
        </authorList>
    </citation>
    <scope>NUCLEOTIDE SEQUENCE [LARGE SCALE GENOMIC DNA]</scope>
    <source>
        <strain evidence="5">ATCC 20501</strain>
        <strain evidence="3 4">CGMCC 4.3529</strain>
    </source>
</reference>
<dbReference type="PRINTS" id="PR00411">
    <property type="entry name" value="PNDRDTASEI"/>
</dbReference>
<protein>
    <submittedName>
        <fullName evidence="2 3">Flavoprotein involved in K+ transport</fullName>
    </submittedName>
</protein>
<dbReference type="SUPFAM" id="SSF51905">
    <property type="entry name" value="FAD/NAD(P)-binding domain"/>
    <property type="match status" value="1"/>
</dbReference>
<dbReference type="Pfam" id="PF13738">
    <property type="entry name" value="Pyr_redox_3"/>
    <property type="match status" value="1"/>
</dbReference>
<dbReference type="GO" id="GO:0004497">
    <property type="term" value="F:monooxygenase activity"/>
    <property type="evidence" value="ECO:0007669"/>
    <property type="project" value="TreeGrafter"/>
</dbReference>
<evidence type="ECO:0000313" key="2">
    <source>
        <dbReference type="EMBL" id="SEG97799.1"/>
    </source>
</evidence>
<gene>
    <name evidence="2" type="ORF">SAMN02982929_06881</name>
    <name evidence="3" type="ORF">SAMN05216506_12361</name>
</gene>
<accession>A0A1I2H7X8</accession>
<sequence>MGCEYAETVVIGAGQQGCGAAAALQELGRESIVLERGEIGQAWAHERWDSLLVGSGNRSVRFPGWDYDGDDPDGYMSGPELAGHLRRYAERRNLPIRQHTPVEKVECPPGATAHDDVRFRTHLAAGGVIESRNLVAALGGYASPRVPDLASEVDPSVDQLHSRYYRNPGALPDGAVLVVGAGISGQQIADELVAAGREVFLSVGRHRSWPRHYRGRSVVEWLFALSLYEDFVTPDADGDRTLPGLPVTAAPDGGRELNLGALAGRGVVLVGSARAAKHGVLLLEDNVVAIAAESARSFRRAIDTIDARIRQRGFAVPEQRPAPEVDLTRITDFGNELDLARHGITTIIWCTGFGPDYRILPDSALDDRGFPIQQEGIFGALPGLYYAGLPDGRSQAPVAISANVENGRSIARQVHIDHLLRSGSPASVALP</sequence>
<dbReference type="Proteomes" id="UP000236729">
    <property type="component" value="Unassembled WGS sequence"/>
</dbReference>
<proteinExistence type="predicted"/>
<accession>A0A1H6ELY1</accession>
<keyword evidence="1" id="KW-0560">Oxidoreductase</keyword>
<reference evidence="2" key="1">
    <citation type="submission" date="2016-10" db="EMBL/GenBank/DDBJ databases">
        <authorList>
            <person name="de Groot N.N."/>
        </authorList>
    </citation>
    <scope>NUCLEOTIDE SEQUENCE [LARGE SCALE GENOMIC DNA]</scope>
    <source>
        <strain evidence="2">ATCC 20501</strain>
    </source>
</reference>
<dbReference type="AlphaFoldDB" id="A0A1H6ELY1"/>
<keyword evidence="4" id="KW-1185">Reference proteome</keyword>
<organism evidence="2 5">
    <name type="scientific">Saccharopolyspora kobensis</name>
    <dbReference type="NCBI Taxonomy" id="146035"/>
    <lineage>
        <taxon>Bacteria</taxon>
        <taxon>Bacillati</taxon>
        <taxon>Actinomycetota</taxon>
        <taxon>Actinomycetes</taxon>
        <taxon>Pseudonocardiales</taxon>
        <taxon>Pseudonocardiaceae</taxon>
        <taxon>Saccharopolyspora</taxon>
    </lineage>
</organism>
<dbReference type="Gene3D" id="3.50.50.60">
    <property type="entry name" value="FAD/NAD(P)-binding domain"/>
    <property type="match status" value="2"/>
</dbReference>
<dbReference type="EMBL" id="FNVB01000016">
    <property type="protein sequence ID" value="SEG97799.1"/>
    <property type="molecule type" value="Genomic_DNA"/>
</dbReference>
<dbReference type="EMBL" id="FOME01000023">
    <property type="protein sequence ID" value="SFF24866.1"/>
    <property type="molecule type" value="Genomic_DNA"/>
</dbReference>
<evidence type="ECO:0000313" key="4">
    <source>
        <dbReference type="Proteomes" id="UP000199690"/>
    </source>
</evidence>
<dbReference type="PANTHER" id="PTHR43539">
    <property type="entry name" value="FLAVIN-BINDING MONOOXYGENASE-LIKE PROTEIN (AFU_ORTHOLOGUE AFUA_4G09220)"/>
    <property type="match status" value="1"/>
</dbReference>
<name>A0A1H6ELY1_9PSEU</name>
<dbReference type="InterPro" id="IPR050982">
    <property type="entry name" value="Auxin_biosynth/cation_transpt"/>
</dbReference>